<dbReference type="Proteomes" id="UP000045285">
    <property type="component" value="Unassembled WGS sequence"/>
</dbReference>
<name>A0A090DWI9_MESPL</name>
<dbReference type="EMBL" id="CCMZ01000029">
    <property type="protein sequence ID" value="CDX21376.1"/>
    <property type="molecule type" value="Genomic_DNA"/>
</dbReference>
<evidence type="ECO:0000313" key="2">
    <source>
        <dbReference type="Proteomes" id="UP000045285"/>
    </source>
</evidence>
<protein>
    <submittedName>
        <fullName evidence="1">Uncharacterized protein</fullName>
    </submittedName>
</protein>
<keyword evidence="2" id="KW-1185">Reference proteome</keyword>
<proteinExistence type="predicted"/>
<sequence>MRTSGIEFLRRDNDTGKYVTVIAVFRGQSTGRIKDRLKADGMTGKGAGNLTELVLAIDGRPADVDAFDLDHYRPCSFRGSGTFKLQYRWGRPR</sequence>
<evidence type="ECO:0000313" key="1">
    <source>
        <dbReference type="EMBL" id="CDX21376.1"/>
    </source>
</evidence>
<organism evidence="1 2">
    <name type="scientific">Mesorhizobium plurifarium</name>
    <dbReference type="NCBI Taxonomy" id="69974"/>
    <lineage>
        <taxon>Bacteria</taxon>
        <taxon>Pseudomonadati</taxon>
        <taxon>Pseudomonadota</taxon>
        <taxon>Alphaproteobacteria</taxon>
        <taxon>Hyphomicrobiales</taxon>
        <taxon>Phyllobacteriaceae</taxon>
        <taxon>Mesorhizobium</taxon>
    </lineage>
</organism>
<gene>
    <name evidence="1" type="ORF">MPL3356_350083</name>
</gene>
<dbReference type="AlphaFoldDB" id="A0A090DWI9"/>
<reference evidence="2" key="1">
    <citation type="submission" date="2014-08" db="EMBL/GenBank/DDBJ databases">
        <authorList>
            <person name="Moulin L."/>
        </authorList>
    </citation>
    <scope>NUCLEOTIDE SEQUENCE [LARGE SCALE GENOMIC DNA]</scope>
</reference>
<accession>A0A090DWI9</accession>